<evidence type="ECO:0000256" key="3">
    <source>
        <dbReference type="ARBA" id="ARBA00022448"/>
    </source>
</evidence>
<evidence type="ECO:0000256" key="6">
    <source>
        <dbReference type="ARBA" id="ARBA00022781"/>
    </source>
</evidence>
<gene>
    <name evidence="13" type="primary">Atp6</name>
</gene>
<dbReference type="InterPro" id="IPR000568">
    <property type="entry name" value="ATP_synth_F0_asu"/>
</dbReference>
<keyword evidence="8" id="KW-0406">Ion transport</keyword>
<evidence type="ECO:0000256" key="1">
    <source>
        <dbReference type="ARBA" id="ARBA00004141"/>
    </source>
</evidence>
<dbReference type="InterPro" id="IPR035908">
    <property type="entry name" value="F0_ATP_A_sf"/>
</dbReference>
<evidence type="ECO:0000256" key="8">
    <source>
        <dbReference type="ARBA" id="ARBA00023065"/>
    </source>
</evidence>
<keyword evidence="9 12" id="KW-0472">Membrane</keyword>
<evidence type="ECO:0000256" key="7">
    <source>
        <dbReference type="ARBA" id="ARBA00022989"/>
    </source>
</evidence>
<evidence type="ECO:0000256" key="12">
    <source>
        <dbReference type="SAM" id="Phobius"/>
    </source>
</evidence>
<evidence type="ECO:0000256" key="4">
    <source>
        <dbReference type="ARBA" id="ARBA00022547"/>
    </source>
</evidence>
<keyword evidence="3" id="KW-0813">Transport</keyword>
<sequence length="224" mass="24854">MVLSIFQEMDGWVSSGLFSGTKVPVMISWIGVSFLVCGIDGLWKTRFTVGVEYVILLYADLYQGVVKGFVHFVVTTGCAIFVMGMAGMVPGVMSWLEHPVLPIMLAFCFWSGIIIFGVYGGVREFCEKFTPKGMSFFLSCVVGCIEVISVCARPLIMSVRLMVNMVLGTVIIYTLGALFVCYGSVLLLIVLMAFFLYEIGVCFFQSYVFSMLMGLYMSEVEWGK</sequence>
<dbReference type="SUPFAM" id="SSF81336">
    <property type="entry name" value="F1F0 ATP synthase subunit A"/>
    <property type="match status" value="1"/>
</dbReference>
<organism evidence="13">
    <name type="scientific">Anadara vellicata</name>
    <dbReference type="NCBI Taxonomy" id="935000"/>
    <lineage>
        <taxon>Eukaryota</taxon>
        <taxon>Metazoa</taxon>
        <taxon>Spiralia</taxon>
        <taxon>Lophotrochozoa</taxon>
        <taxon>Mollusca</taxon>
        <taxon>Bivalvia</taxon>
        <taxon>Autobranchia</taxon>
        <taxon>Pteriomorphia</taxon>
        <taxon>Arcoida</taxon>
        <taxon>Arcoidea</taxon>
        <taxon>Arcidae</taxon>
        <taxon>Anadara</taxon>
    </lineage>
</organism>
<feature type="transmembrane region" description="Helical" evidence="12">
    <location>
        <begin position="162"/>
        <end position="188"/>
    </location>
</feature>
<evidence type="ECO:0000256" key="10">
    <source>
        <dbReference type="ARBA" id="ARBA00023310"/>
    </source>
</evidence>
<evidence type="ECO:0000256" key="9">
    <source>
        <dbReference type="ARBA" id="ARBA00023136"/>
    </source>
</evidence>
<feature type="transmembrane region" description="Helical" evidence="12">
    <location>
        <begin position="195"/>
        <end position="217"/>
    </location>
</feature>
<keyword evidence="6" id="KW-0375">Hydrogen ion transport</keyword>
<dbReference type="GO" id="GO:0046933">
    <property type="term" value="F:proton-transporting ATP synthase activity, rotational mechanism"/>
    <property type="evidence" value="ECO:0007669"/>
    <property type="project" value="TreeGrafter"/>
</dbReference>
<feature type="transmembrane region" description="Helical" evidence="12">
    <location>
        <begin position="64"/>
        <end position="88"/>
    </location>
</feature>
<proteinExistence type="inferred from homology"/>
<evidence type="ECO:0000313" key="13">
    <source>
        <dbReference type="EMBL" id="ALJ11030.1"/>
    </source>
</evidence>
<dbReference type="PANTHER" id="PTHR11410">
    <property type="entry name" value="ATP SYNTHASE SUBUNIT A"/>
    <property type="match status" value="1"/>
</dbReference>
<keyword evidence="4" id="KW-0138">CF(0)</keyword>
<feature type="transmembrane region" description="Helical" evidence="12">
    <location>
        <begin position="134"/>
        <end position="156"/>
    </location>
</feature>
<protein>
    <recommendedName>
        <fullName evidence="11">ATP synthase subunit a</fullName>
    </recommendedName>
</protein>
<evidence type="ECO:0000256" key="2">
    <source>
        <dbReference type="ARBA" id="ARBA00006810"/>
    </source>
</evidence>
<dbReference type="Gene3D" id="1.20.120.220">
    <property type="entry name" value="ATP synthase, F0 complex, subunit A"/>
    <property type="match status" value="1"/>
</dbReference>
<dbReference type="AlphaFoldDB" id="A0A0P0DQQ3"/>
<evidence type="ECO:0000256" key="11">
    <source>
        <dbReference type="RuleBase" id="RU004450"/>
    </source>
</evidence>
<dbReference type="GO" id="GO:0045259">
    <property type="term" value="C:proton-transporting ATP synthase complex"/>
    <property type="evidence" value="ECO:0007669"/>
    <property type="project" value="UniProtKB-KW"/>
</dbReference>
<evidence type="ECO:0000256" key="5">
    <source>
        <dbReference type="ARBA" id="ARBA00022692"/>
    </source>
</evidence>
<dbReference type="PANTHER" id="PTHR11410:SF0">
    <property type="entry name" value="ATP SYNTHASE SUBUNIT A"/>
    <property type="match status" value="1"/>
</dbReference>
<dbReference type="InterPro" id="IPR045083">
    <property type="entry name" value="ATP_synth_F0_asu_bact/mt"/>
</dbReference>
<dbReference type="PRINTS" id="PR00123">
    <property type="entry name" value="ATPASEA"/>
</dbReference>
<keyword evidence="10" id="KW-0066">ATP synthesis</keyword>
<feature type="transmembrane region" description="Helical" evidence="12">
    <location>
        <begin position="23"/>
        <end position="43"/>
    </location>
</feature>
<name>A0A0P0DQQ3_9BIVA</name>
<accession>A0A0P0DQQ3</accession>
<dbReference type="EMBL" id="KP954700">
    <property type="protein sequence ID" value="ALJ11030.1"/>
    <property type="molecule type" value="Genomic_DNA"/>
</dbReference>
<dbReference type="Pfam" id="PF00119">
    <property type="entry name" value="ATP-synt_A"/>
    <property type="match status" value="1"/>
</dbReference>
<reference evidence="13" key="1">
    <citation type="journal article" date="2015" name="Comp. Biochem. Physiol. Part D Genomics Proteomics">
        <title>Complete mitochondrial genome of Anadara vellicata (Bivalvia: Arcidae): A unique gene order and large atypical non-coding region.</title>
        <authorList>
            <person name="Sun S."/>
            <person name="Kong L."/>
            <person name="Yu H."/>
            <person name="Li Q."/>
        </authorList>
    </citation>
    <scope>NUCLEOTIDE SEQUENCE</scope>
</reference>
<keyword evidence="7 12" id="KW-1133">Transmembrane helix</keyword>
<geneLocation type="mitochondrion" evidence="13"/>
<keyword evidence="5 12" id="KW-0812">Transmembrane</keyword>
<comment type="subcellular location">
    <subcellularLocation>
        <location evidence="1">Membrane</location>
        <topology evidence="1">Multi-pass membrane protein</topology>
    </subcellularLocation>
    <subcellularLocation>
        <location evidence="11">Mitochondrion inner membrane</location>
        <topology evidence="11">Multi-pass membrane protein</topology>
    </subcellularLocation>
</comment>
<keyword evidence="13" id="KW-0496">Mitochondrion</keyword>
<dbReference type="CDD" id="cd00310">
    <property type="entry name" value="ATP-synt_Fo_a_6"/>
    <property type="match status" value="1"/>
</dbReference>
<dbReference type="GO" id="GO:0005743">
    <property type="term" value="C:mitochondrial inner membrane"/>
    <property type="evidence" value="ECO:0007669"/>
    <property type="project" value="UniProtKB-SubCell"/>
</dbReference>
<feature type="transmembrane region" description="Helical" evidence="12">
    <location>
        <begin position="100"/>
        <end position="122"/>
    </location>
</feature>
<comment type="similarity">
    <text evidence="2">Belongs to the ATPase A chain family.</text>
</comment>